<name>A0A518GLR6_9PLAN</name>
<proteinExistence type="predicted"/>
<dbReference type="KEGG" id="peh:Spb1_14010"/>
<dbReference type="Pfam" id="PF06293">
    <property type="entry name" value="Kdo"/>
    <property type="match status" value="1"/>
</dbReference>
<dbReference type="AlphaFoldDB" id="A0A518GLR6"/>
<dbReference type="GO" id="GO:0016301">
    <property type="term" value="F:kinase activity"/>
    <property type="evidence" value="ECO:0007669"/>
    <property type="project" value="UniProtKB-KW"/>
</dbReference>
<keyword evidence="1" id="KW-0418">Kinase</keyword>
<protein>
    <submittedName>
        <fullName evidence="1">3-deoxy-D-manno-octulosonic-acid kinase</fullName>
    </submittedName>
</protein>
<evidence type="ECO:0000313" key="1">
    <source>
        <dbReference type="EMBL" id="QDV29494.1"/>
    </source>
</evidence>
<dbReference type="EMBL" id="CP036299">
    <property type="protein sequence ID" value="QDV29494.1"/>
    <property type="molecule type" value="Genomic_DNA"/>
</dbReference>
<organism evidence="1 2">
    <name type="scientific">Planctopirus ephydatiae</name>
    <dbReference type="NCBI Taxonomy" id="2528019"/>
    <lineage>
        <taxon>Bacteria</taxon>
        <taxon>Pseudomonadati</taxon>
        <taxon>Planctomycetota</taxon>
        <taxon>Planctomycetia</taxon>
        <taxon>Planctomycetales</taxon>
        <taxon>Planctomycetaceae</taxon>
        <taxon>Planctopirus</taxon>
    </lineage>
</organism>
<sequence length="630" mass="71430">MTVTPMQNSASEPFEKLQLPTNSGVTMKWSATSQLISQLKEGTLPLRDWILNGTARIAKSGPHRVVYRVTLNDRAVYIKQYLTSDHKSKLRTWLSGTKAARELSVLRAMQAANLPVPLPLGIGEPVASRSRPVETEAENSTTTELNLPFLDDPQSSFLVLEAIEPTMSLANLMLRFSDVMQFDKLGIRGRQHLCVTVARMVARLHKSGFVHRDLQAENLLIAPVQSHGPMRMWWVDLSDIRQKWLKVSSHQIMLNLAMLRHSLHRHLSSADQLRFLAAYLTELSNPQTTAAGEISDAQSADPAAVGDPVDFLIPAQRKKLTELSLPHSLQISKPKLKNWIVQLKQVTQSYSIQAWKKADRKWRRGNRRLHIAQVGARSGRCVAGMDAQLLQHLTSKPSQLFSPPYLVQSTEGAALQKTAIIQLPVSGSVMQAELVARPLVRDAHDSWARRSWENAYALMRRGFSTPGPLLYVETEMEQYLARAHHNKQKTIADWISDQGRLSFLPQSDEVQVAHRVLDTLAKLFLYGFKPEITDLEQFFVIKLNGRVLIALADPSRFEQRESVSFKQMAASLRELHDATIVMTNLRTSTCARWLKRVACQLHPLTWRMLMSEIVKQRRDRIENYRKWHAA</sequence>
<dbReference type="Proteomes" id="UP000315349">
    <property type="component" value="Chromosome"/>
</dbReference>
<dbReference type="InterPro" id="IPR011009">
    <property type="entry name" value="Kinase-like_dom_sf"/>
</dbReference>
<dbReference type="SUPFAM" id="SSF56112">
    <property type="entry name" value="Protein kinase-like (PK-like)"/>
    <property type="match status" value="1"/>
</dbReference>
<keyword evidence="2" id="KW-1185">Reference proteome</keyword>
<evidence type="ECO:0000313" key="2">
    <source>
        <dbReference type="Proteomes" id="UP000315349"/>
    </source>
</evidence>
<keyword evidence="1" id="KW-0808">Transferase</keyword>
<accession>A0A518GLR6</accession>
<gene>
    <name evidence="1" type="ORF">Spb1_14010</name>
</gene>
<reference evidence="1 2" key="1">
    <citation type="submission" date="2019-02" db="EMBL/GenBank/DDBJ databases">
        <title>Deep-cultivation of Planctomycetes and their phenomic and genomic characterization uncovers novel biology.</title>
        <authorList>
            <person name="Wiegand S."/>
            <person name="Jogler M."/>
            <person name="Boedeker C."/>
            <person name="Pinto D."/>
            <person name="Vollmers J."/>
            <person name="Rivas-Marin E."/>
            <person name="Kohn T."/>
            <person name="Peeters S.H."/>
            <person name="Heuer A."/>
            <person name="Rast P."/>
            <person name="Oberbeckmann S."/>
            <person name="Bunk B."/>
            <person name="Jeske O."/>
            <person name="Meyerdierks A."/>
            <person name="Storesund J.E."/>
            <person name="Kallscheuer N."/>
            <person name="Luecker S."/>
            <person name="Lage O.M."/>
            <person name="Pohl T."/>
            <person name="Merkel B.J."/>
            <person name="Hornburger P."/>
            <person name="Mueller R.-W."/>
            <person name="Bruemmer F."/>
            <person name="Labrenz M."/>
            <person name="Spormann A.M."/>
            <person name="Op den Camp H."/>
            <person name="Overmann J."/>
            <person name="Amann R."/>
            <person name="Jetten M.S.M."/>
            <person name="Mascher T."/>
            <person name="Medema M.H."/>
            <person name="Devos D.P."/>
            <person name="Kaster A.-K."/>
            <person name="Ovreas L."/>
            <person name="Rohde M."/>
            <person name="Galperin M.Y."/>
            <person name="Jogler C."/>
        </authorList>
    </citation>
    <scope>NUCLEOTIDE SEQUENCE [LARGE SCALE GENOMIC DNA]</scope>
    <source>
        <strain evidence="1 2">Spb1</strain>
    </source>
</reference>
<dbReference type="Gene3D" id="1.10.510.10">
    <property type="entry name" value="Transferase(Phosphotransferase) domain 1"/>
    <property type="match status" value="1"/>
</dbReference>